<feature type="chain" id="PRO_5047486061" evidence="4">
    <location>
        <begin position="29"/>
        <end position="332"/>
    </location>
</feature>
<dbReference type="NCBIfam" id="TIGR03170">
    <property type="entry name" value="flgA_cterm"/>
    <property type="match status" value="1"/>
</dbReference>
<dbReference type="InterPro" id="IPR017585">
    <property type="entry name" value="SAF_FlgA"/>
</dbReference>
<proteinExistence type="predicted"/>
<accession>A0ABS1DL35</accession>
<dbReference type="InterPro" id="IPR039246">
    <property type="entry name" value="Flagellar_FlgA"/>
</dbReference>
<evidence type="ECO:0000313" key="7">
    <source>
        <dbReference type="Proteomes" id="UP001296873"/>
    </source>
</evidence>
<keyword evidence="7" id="KW-1185">Reference proteome</keyword>
<dbReference type="SMART" id="SM00858">
    <property type="entry name" value="SAF"/>
    <property type="match status" value="1"/>
</dbReference>
<dbReference type="Gene3D" id="2.30.30.760">
    <property type="match status" value="1"/>
</dbReference>
<dbReference type="PANTHER" id="PTHR36307">
    <property type="entry name" value="FLAGELLA BASAL BODY P-RING FORMATION PROTEIN FLGA"/>
    <property type="match status" value="1"/>
</dbReference>
<keyword evidence="6" id="KW-0282">Flagellum</keyword>
<comment type="subcellular location">
    <subcellularLocation>
        <location evidence="1">Periplasm</location>
    </subcellularLocation>
</comment>
<protein>
    <submittedName>
        <fullName evidence="6">Flagella basal body P-ring formation protein FlgA</fullName>
    </submittedName>
</protein>
<evidence type="ECO:0000256" key="3">
    <source>
        <dbReference type="ARBA" id="ARBA00022764"/>
    </source>
</evidence>
<organism evidence="6 7">
    <name type="scientific">Rhodovibrio sodomensis</name>
    <dbReference type="NCBI Taxonomy" id="1088"/>
    <lineage>
        <taxon>Bacteria</taxon>
        <taxon>Pseudomonadati</taxon>
        <taxon>Pseudomonadota</taxon>
        <taxon>Alphaproteobacteria</taxon>
        <taxon>Rhodospirillales</taxon>
        <taxon>Rhodovibrionaceae</taxon>
        <taxon>Rhodovibrio</taxon>
    </lineage>
</organism>
<keyword evidence="6" id="KW-0966">Cell projection</keyword>
<keyword evidence="3" id="KW-0574">Periplasm</keyword>
<dbReference type="EMBL" id="NRRL01000073">
    <property type="protein sequence ID" value="MBK1670070.1"/>
    <property type="molecule type" value="Genomic_DNA"/>
</dbReference>
<dbReference type="Gene3D" id="3.90.1210.10">
    <property type="entry name" value="Antifreeze-like/N-acetylneuraminic acid synthase C-terminal domain"/>
    <property type="match status" value="1"/>
</dbReference>
<feature type="signal peptide" evidence="4">
    <location>
        <begin position="1"/>
        <end position="28"/>
    </location>
</feature>
<name>A0ABS1DL35_9PROT</name>
<dbReference type="InterPro" id="IPR013974">
    <property type="entry name" value="SAF"/>
</dbReference>
<evidence type="ECO:0000313" key="6">
    <source>
        <dbReference type="EMBL" id="MBK1670070.1"/>
    </source>
</evidence>
<sequence>MIRLPALAIALAAAALAGLIAGPGAARAERGGAATFGQPVTLNTEIVVEGETVTLNHLFNGLGDRGETPIARAPKPGEDVRLPADWLARVARAYQIDWRPASRLQQANLRRAAQRIGSDRIVEAIRAELSARGIDGELQVQLDTRDVALVLPVDAPAQVTVAGMSYDRDSGRFTANVMAPDPQRPLARATVSGKALTTIEVPVLNRRVGRDEVIGQRDIAWVSRPVDAVSANHIRDAGKLVGMSARRSIRPDRPVRATDVTAPVLVPRNSLVTLMLQNEQMRLTAQGRALQDGAKGEVIRVVNTKSNTTVSGVVVAGGTVAVEAGSRPRASE</sequence>
<keyword evidence="2 4" id="KW-0732">Signal</keyword>
<reference evidence="6 7" key="1">
    <citation type="journal article" date="2020" name="Microorganisms">
        <title>Osmotic Adaptation and Compatible Solute Biosynthesis of Phototrophic Bacteria as Revealed from Genome Analyses.</title>
        <authorList>
            <person name="Imhoff J.F."/>
            <person name="Rahn T."/>
            <person name="Kunzel S."/>
            <person name="Keller A."/>
            <person name="Neulinger S.C."/>
        </authorList>
    </citation>
    <scope>NUCLEOTIDE SEQUENCE [LARGE SCALE GENOMIC DNA]</scope>
    <source>
        <strain evidence="6 7">DSM 9895</strain>
    </source>
</reference>
<evidence type="ECO:0000256" key="4">
    <source>
        <dbReference type="SAM" id="SignalP"/>
    </source>
</evidence>
<evidence type="ECO:0000259" key="5">
    <source>
        <dbReference type="SMART" id="SM00858"/>
    </source>
</evidence>
<dbReference type="Proteomes" id="UP001296873">
    <property type="component" value="Unassembled WGS sequence"/>
</dbReference>
<evidence type="ECO:0000256" key="1">
    <source>
        <dbReference type="ARBA" id="ARBA00004418"/>
    </source>
</evidence>
<feature type="domain" description="SAF" evidence="5">
    <location>
        <begin position="199"/>
        <end position="261"/>
    </location>
</feature>
<comment type="caution">
    <text evidence="6">The sequence shown here is derived from an EMBL/GenBank/DDBJ whole genome shotgun (WGS) entry which is preliminary data.</text>
</comment>
<dbReference type="PANTHER" id="PTHR36307:SF1">
    <property type="entry name" value="FLAGELLA BASAL BODY P-RING FORMATION PROTEIN FLGA"/>
    <property type="match status" value="1"/>
</dbReference>
<keyword evidence="6" id="KW-0969">Cilium</keyword>
<dbReference type="RefSeq" id="WP_200342416.1">
    <property type="nucleotide sequence ID" value="NZ_NRRL01000073.1"/>
</dbReference>
<dbReference type="Pfam" id="PF13144">
    <property type="entry name" value="ChapFlgA"/>
    <property type="match status" value="1"/>
</dbReference>
<evidence type="ECO:0000256" key="2">
    <source>
        <dbReference type="ARBA" id="ARBA00022729"/>
    </source>
</evidence>
<dbReference type="CDD" id="cd11614">
    <property type="entry name" value="SAF_CpaB_FlgA_like"/>
    <property type="match status" value="1"/>
</dbReference>
<gene>
    <name evidence="6" type="primary">flgA</name>
    <name evidence="6" type="ORF">CKO28_18710</name>
</gene>